<evidence type="ECO:0000313" key="3">
    <source>
        <dbReference type="EMBL" id="AHK80175.1"/>
    </source>
</evidence>
<dbReference type="Pfam" id="PF17989">
    <property type="entry name" value="ALP_N"/>
    <property type="match status" value="1"/>
</dbReference>
<dbReference type="InterPro" id="IPR043129">
    <property type="entry name" value="ATPase_NBD"/>
</dbReference>
<dbReference type="Gene3D" id="3.30.420.40">
    <property type="match status" value="2"/>
</dbReference>
<dbReference type="InterPro" id="IPR049067">
    <property type="entry name" value="MreB-like_C"/>
</dbReference>
<dbReference type="KEGG" id="hhc:M911_14595"/>
<proteinExistence type="predicted"/>
<evidence type="ECO:0000259" key="2">
    <source>
        <dbReference type="Pfam" id="PF21522"/>
    </source>
</evidence>
<evidence type="ECO:0000259" key="1">
    <source>
        <dbReference type="Pfam" id="PF17989"/>
    </source>
</evidence>
<accession>W8L8M1</accession>
<reference evidence="3 4" key="1">
    <citation type="journal article" date="2014" name="J Genomics">
        <title>Draft Genome Sequence of the Extremely Halophilic Phototrophic Purple Sulfur Bacterium Halorhodospira halochloris.</title>
        <authorList>
            <person name="Singh K.S."/>
            <person name="Kirksey J."/>
            <person name="Hoff W.D."/>
            <person name="Deole R."/>
        </authorList>
    </citation>
    <scope>NUCLEOTIDE SEQUENCE [LARGE SCALE GENOMIC DNA]</scope>
    <source>
        <strain evidence="3 4">A</strain>
    </source>
</reference>
<gene>
    <name evidence="3" type="ORF">M911_14595</name>
</gene>
<dbReference type="Proteomes" id="UP000019442">
    <property type="component" value="Chromosome"/>
</dbReference>
<protein>
    <submittedName>
        <fullName evidence="3">Uncharacterized protein</fullName>
    </submittedName>
</protein>
<feature type="domain" description="Actin homologue MreB-like C-terminal" evidence="2">
    <location>
        <begin position="185"/>
        <end position="303"/>
    </location>
</feature>
<evidence type="ECO:0000313" key="4">
    <source>
        <dbReference type="Proteomes" id="UP000019442"/>
    </source>
</evidence>
<dbReference type="EMBL" id="CP007268">
    <property type="protein sequence ID" value="AHK80175.1"/>
    <property type="molecule type" value="Genomic_DNA"/>
</dbReference>
<reference evidence="4" key="2">
    <citation type="submission" date="2014-02" db="EMBL/GenBank/DDBJ databases">
        <title>Draft Genome Sequence of extremely halophilic bacteria Halorhodospira halochloris.</title>
        <authorList>
            <person name="Singh K.S."/>
        </authorList>
    </citation>
    <scope>NUCLEOTIDE SEQUENCE [LARGE SCALE GENOMIC DNA]</scope>
    <source>
        <strain evidence="4">A</strain>
    </source>
</reference>
<sequence>MDRCIGLDMGYGYIKAEDGQNGYVFPSVVGEAGTQAPMSLGFKRPPPTEDLRVSVGGREYFLGDLAIRHSRIAYRGLSSTRAEGDDILILCLGTLALYCKESLNSFFVVTGLPPGRMHMADDLVRRLQGDHEVIRRIGSQRHAYSVRLDRIDVVPQPVGTFWSMVLDERGNLREDSPMLDGRVGIIDVGFRTSDFATIVDGEYAPAFSRTVPIGISHGYDEIAELLNARYGLERETYTLDEAIIDGELNVSGRKVDISGLRDQVFQDLATKLLVEINSLWQVDDYPFVLITGGGGQVMSRYLREMIPHARTVDEPITANARGFHAWARYNALQVGMGERSGDGSPEGDGGAD</sequence>
<organism evidence="3 4">
    <name type="scientific">Ectothiorhodospira haloalkaliphila</name>
    <dbReference type="NCBI Taxonomy" id="421628"/>
    <lineage>
        <taxon>Bacteria</taxon>
        <taxon>Pseudomonadati</taxon>
        <taxon>Pseudomonadota</taxon>
        <taxon>Gammaproteobacteria</taxon>
        <taxon>Chromatiales</taxon>
        <taxon>Ectothiorhodospiraceae</taxon>
        <taxon>Ectothiorhodospira</taxon>
    </lineage>
</organism>
<dbReference type="SUPFAM" id="SSF53067">
    <property type="entry name" value="Actin-like ATPase domain"/>
    <property type="match status" value="2"/>
</dbReference>
<name>W8L8M1_9GAMM</name>
<dbReference type="AlphaFoldDB" id="W8L8M1"/>
<dbReference type="OrthoDB" id="143284at2"/>
<dbReference type="CDD" id="cd24025">
    <property type="entry name" value="ASKHA_NBD_ParM_pCBH-like"/>
    <property type="match status" value="1"/>
</dbReference>
<feature type="domain" description="Actin-like protein N-terminal" evidence="1">
    <location>
        <begin position="6"/>
        <end position="159"/>
    </location>
</feature>
<keyword evidence="4" id="KW-1185">Reference proteome</keyword>
<dbReference type="InterPro" id="IPR040607">
    <property type="entry name" value="ALP_N"/>
</dbReference>
<dbReference type="HOGENOM" id="CLU_063395_0_1_6"/>
<dbReference type="RefSeq" id="WP_025282708.1">
    <property type="nucleotide sequence ID" value="NZ_CP007268.1"/>
</dbReference>
<dbReference type="Pfam" id="PF21522">
    <property type="entry name" value="MreB-like_C"/>
    <property type="match status" value="1"/>
</dbReference>